<keyword evidence="1" id="KW-0472">Membrane</keyword>
<dbReference type="AlphaFoldDB" id="A0AAV6XIE8"/>
<evidence type="ECO:0000313" key="3">
    <source>
        <dbReference type="Proteomes" id="UP000826271"/>
    </source>
</evidence>
<dbReference type="PANTHER" id="PTHR35307">
    <property type="entry name" value="PROTEIN, PUTATIVE-RELATED"/>
    <property type="match status" value="1"/>
</dbReference>
<keyword evidence="1" id="KW-1133">Transmembrane helix</keyword>
<comment type="caution">
    <text evidence="2">The sequence shown here is derived from an EMBL/GenBank/DDBJ whole genome shotgun (WGS) entry which is preliminary data.</text>
</comment>
<feature type="transmembrane region" description="Helical" evidence="1">
    <location>
        <begin position="24"/>
        <end position="47"/>
    </location>
</feature>
<keyword evidence="3" id="KW-1185">Reference proteome</keyword>
<dbReference type="PANTHER" id="PTHR35307:SF3">
    <property type="entry name" value="DUF4220 DOMAIN-CONTAINING PROTEIN"/>
    <property type="match status" value="1"/>
</dbReference>
<feature type="transmembrane region" description="Helical" evidence="1">
    <location>
        <begin position="231"/>
        <end position="253"/>
    </location>
</feature>
<organism evidence="2 3">
    <name type="scientific">Buddleja alternifolia</name>
    <dbReference type="NCBI Taxonomy" id="168488"/>
    <lineage>
        <taxon>Eukaryota</taxon>
        <taxon>Viridiplantae</taxon>
        <taxon>Streptophyta</taxon>
        <taxon>Embryophyta</taxon>
        <taxon>Tracheophyta</taxon>
        <taxon>Spermatophyta</taxon>
        <taxon>Magnoliopsida</taxon>
        <taxon>eudicotyledons</taxon>
        <taxon>Gunneridae</taxon>
        <taxon>Pentapetalae</taxon>
        <taxon>asterids</taxon>
        <taxon>lamiids</taxon>
        <taxon>Lamiales</taxon>
        <taxon>Scrophulariaceae</taxon>
        <taxon>Buddlejeae</taxon>
        <taxon>Buddleja</taxon>
    </lineage>
</organism>
<feature type="transmembrane region" description="Helical" evidence="1">
    <location>
        <begin position="59"/>
        <end position="77"/>
    </location>
</feature>
<protein>
    <submittedName>
        <fullName evidence="2">Uncharacterized protein</fullName>
    </submittedName>
</protein>
<gene>
    <name evidence="2" type="ORF">BUALT_Bualt07G0026600</name>
</gene>
<name>A0AAV6XIE8_9LAMI</name>
<evidence type="ECO:0000313" key="2">
    <source>
        <dbReference type="EMBL" id="KAG8378840.1"/>
    </source>
</evidence>
<feature type="transmembrane region" description="Helical" evidence="1">
    <location>
        <begin position="309"/>
        <end position="332"/>
    </location>
</feature>
<feature type="transmembrane region" description="Helical" evidence="1">
    <location>
        <begin position="190"/>
        <end position="211"/>
    </location>
</feature>
<sequence>MTSTGHVTDDIDVEQLLERPMHCIGMYVAAASLVCTLAMAADTFNGFRSKKYWFPSKYFSLNATSLTLLAVVMKLPVDLTTRMYTATDRLAKVIQVRNLLSGRLAFAEELLALGSMLLLLVMFSSSALMIPSTKRYLETKYKAMYKFALNEEQVEMGNVTTDKLRVLVKKHWIMAETSCLQSVVARSVTCTLSGAISLLISLVLVEAYIRMAREYRILNQSNSSYGWSTKWILLTQTTGVIIGTIAPASRWFIAISFRSSNEGINSIKSAIRVEGYWTQKMMDWKQSSLSANIRHLKTRKFVHDLRGRFLELCIFAQFLVVLSSKLVILVSVCIISPPILFFNYVRSVTEGLSIVKLVDKHFGKKGDLANVRTAADVVWVGVELYHKWQDNDLHETSLKGKNSKEILQELCNKAEKTVMEFKRDARDCLMRNPLNWPAKIIAANSMYRISKTILLTHGVESDKTDEEMFEQISIMIADIIAACLTNLARVITMKCHSNAIEERGKVFEKRLSSW</sequence>
<keyword evidence="1" id="KW-0812">Transmembrane</keyword>
<reference evidence="2" key="1">
    <citation type="submission" date="2019-10" db="EMBL/GenBank/DDBJ databases">
        <authorList>
            <person name="Zhang R."/>
            <person name="Pan Y."/>
            <person name="Wang J."/>
            <person name="Ma R."/>
            <person name="Yu S."/>
        </authorList>
    </citation>
    <scope>NUCLEOTIDE SEQUENCE</scope>
    <source>
        <strain evidence="2">LA-IB0</strain>
        <tissue evidence="2">Leaf</tissue>
    </source>
</reference>
<dbReference type="Proteomes" id="UP000826271">
    <property type="component" value="Unassembled WGS sequence"/>
</dbReference>
<evidence type="ECO:0000256" key="1">
    <source>
        <dbReference type="SAM" id="Phobius"/>
    </source>
</evidence>
<accession>A0AAV6XIE8</accession>
<dbReference type="EMBL" id="WHWC01000007">
    <property type="protein sequence ID" value="KAG8378840.1"/>
    <property type="molecule type" value="Genomic_DNA"/>
</dbReference>
<feature type="transmembrane region" description="Helical" evidence="1">
    <location>
        <begin position="110"/>
        <end position="130"/>
    </location>
</feature>
<proteinExistence type="predicted"/>